<evidence type="ECO:0000313" key="2">
    <source>
        <dbReference type="Proteomes" id="UP001597419"/>
    </source>
</evidence>
<keyword evidence="2" id="KW-1185">Reference proteome</keyword>
<organism evidence="1 2">
    <name type="scientific">Amycolatopsis samaneae</name>
    <dbReference type="NCBI Taxonomy" id="664691"/>
    <lineage>
        <taxon>Bacteria</taxon>
        <taxon>Bacillati</taxon>
        <taxon>Actinomycetota</taxon>
        <taxon>Actinomycetes</taxon>
        <taxon>Pseudonocardiales</taxon>
        <taxon>Pseudonocardiaceae</taxon>
        <taxon>Amycolatopsis</taxon>
    </lineage>
</organism>
<dbReference type="SUPFAM" id="SSF51445">
    <property type="entry name" value="(Trans)glycosidases"/>
    <property type="match status" value="1"/>
</dbReference>
<sequence>MSLRVKGISLQVDEVTEEVAAHDLRAIREELCCTDVILIGMDLPKLFTAAHNALMVGLNVWIEPHPVDISRRKVLRNLEIAALAAEQLRRGFPGRVNLVVGCEFSLHLAGMIPGRPEAMRLLVTIHLRRRFRKRIDRKVNRLLGKALARVKPVFGGPVTYAAASWENVDWSDFDYAGVNLYRTAANSAQFEEKLRERLDRAGKPLLITEFGCGAYVGGAQRGPGSFKIVNWLSVPPKIRKGNIRSERVQAAYVGDMIDVYARNEVHGCFVYTFALRDYPHFADPLRDLDMASFSVVKIDPDDLAKWEPKAAFHEIARRYAGPEAVPEAVTGRRSGDGDRASIE</sequence>
<proteinExistence type="predicted"/>
<protein>
    <recommendedName>
        <fullName evidence="3">Abortive infection protein</fullName>
    </recommendedName>
</protein>
<evidence type="ECO:0008006" key="3">
    <source>
        <dbReference type="Google" id="ProtNLM"/>
    </source>
</evidence>
<dbReference type="Proteomes" id="UP001597419">
    <property type="component" value="Unassembled WGS sequence"/>
</dbReference>
<dbReference type="Gene3D" id="3.20.20.80">
    <property type="entry name" value="Glycosidases"/>
    <property type="match status" value="1"/>
</dbReference>
<accession>A0ABW5GGC2</accession>
<dbReference type="InterPro" id="IPR017853">
    <property type="entry name" value="GH"/>
</dbReference>
<dbReference type="RefSeq" id="WP_345398152.1">
    <property type="nucleotide sequence ID" value="NZ_BAABHG010000009.1"/>
</dbReference>
<name>A0ABW5GGC2_9PSEU</name>
<dbReference type="EMBL" id="JBHUKU010000008">
    <property type="protein sequence ID" value="MFD2460248.1"/>
    <property type="molecule type" value="Genomic_DNA"/>
</dbReference>
<gene>
    <name evidence="1" type="ORF">ACFSYJ_16680</name>
</gene>
<evidence type="ECO:0000313" key="1">
    <source>
        <dbReference type="EMBL" id="MFD2460248.1"/>
    </source>
</evidence>
<reference evidence="2" key="1">
    <citation type="journal article" date="2019" name="Int. J. Syst. Evol. Microbiol.">
        <title>The Global Catalogue of Microorganisms (GCM) 10K type strain sequencing project: providing services to taxonomists for standard genome sequencing and annotation.</title>
        <authorList>
            <consortium name="The Broad Institute Genomics Platform"/>
            <consortium name="The Broad Institute Genome Sequencing Center for Infectious Disease"/>
            <person name="Wu L."/>
            <person name="Ma J."/>
        </authorList>
    </citation>
    <scope>NUCLEOTIDE SEQUENCE [LARGE SCALE GENOMIC DNA]</scope>
    <source>
        <strain evidence="2">CGMCC 4.7643</strain>
    </source>
</reference>
<comment type="caution">
    <text evidence="1">The sequence shown here is derived from an EMBL/GenBank/DDBJ whole genome shotgun (WGS) entry which is preliminary data.</text>
</comment>